<evidence type="ECO:0000256" key="3">
    <source>
        <dbReference type="ARBA" id="ARBA00022540"/>
    </source>
</evidence>
<sequence length="699" mass="79745">MPSANDQQQPLDDDFDVDSIDFSDLEAQFKVSAQSDFQHVIVIDGIPAVEETREAKLISVICKIFKSIDGGILSDKVFMPKDPKTNKTKGYAFVECASAEAAKLAVALGNGFKMDKAHTLSVIMFDDMEDIANIPDAFVAPPEEVFQPKEHLNSWLTDPRCRDQWAMIKSDDVTVCWNNKTEKPDKAESRSKWTDSYISWSPQGKFLVTVHSPGIALWGGPSWKKIVRFEHPHVKMIDFSPNEKYAVTWSHEPFKSQDGQKQNFIVWDVDTGLQLRTFGGEGVGISSQEARSGPAATVMIDWPLFKWSHDSEYIARMTPGAQGAISVYQLPDMGLLDKKSIKVENLQSFDWSPSSNTLSFWTPEIGDIPARVTLMSVPSRKVIRTKNLFGVTDCKMSWQNGGMYLLVQVTRLKSKKHSVTSFEVFRMLEKDIPVDVVEHKQSEEVMSTYWEPLGNRFAVLSTELQKTFINFYQVELLSSSSANIGTKIVKTQEVKGINQVHWSPKGRFCVLAGVRGMQGDLQFWDVDELLIRNTGEHYMCTDIEWDPTGRYVVSSISMWRVQSDHGFIMWNFAGQQLTKQNVNQFKQFAWRPRPKSLLTPARQKAITKNLKKYSVDFDRQDALETNKVSLEVQEERMALWAEWAAYRKACQDKYSADRPERIKLYGGIDPDLSRRDTENVEELEEWVEEIIDETDEIIE</sequence>
<evidence type="ECO:0000256" key="6">
    <source>
        <dbReference type="HAMAP-Rule" id="MF_03001"/>
    </source>
</evidence>
<reference evidence="9 10" key="1">
    <citation type="submission" date="2021-02" db="EMBL/GenBank/DDBJ databases">
        <title>Variation within the Batrachochytrium salamandrivorans European outbreak.</title>
        <authorList>
            <person name="Kelly M."/>
            <person name="Pasmans F."/>
            <person name="Shea T.P."/>
            <person name="Munoz J.F."/>
            <person name="Carranza S."/>
            <person name="Cuomo C.A."/>
            <person name="Martel A."/>
        </authorList>
    </citation>
    <scope>NUCLEOTIDE SEQUENCE [LARGE SCALE GENOMIC DNA]</scope>
    <source>
        <strain evidence="9 10">AMFP18/2</strain>
    </source>
</reference>
<feature type="domain" description="RRM" evidence="8">
    <location>
        <begin position="39"/>
        <end position="127"/>
    </location>
</feature>
<dbReference type="InterPro" id="IPR013979">
    <property type="entry name" value="TIF_beta_prop-like"/>
</dbReference>
<protein>
    <recommendedName>
        <fullName evidence="6">Eukaryotic translation initiation factor 3 subunit B</fullName>
        <shortName evidence="6">eIF3b</shortName>
    </recommendedName>
    <alternativeName>
        <fullName evidence="6">Eukaryotic translation initiation factor 3 90 kDa subunit homolog</fullName>
        <shortName evidence="6">eIF3 p90</shortName>
    </alternativeName>
    <alternativeName>
        <fullName evidence="6">Translation initiation factor eIF3, p90 subunit homolog</fullName>
    </alternativeName>
</protein>
<evidence type="ECO:0000256" key="1">
    <source>
        <dbReference type="ARBA" id="ARBA00004496"/>
    </source>
</evidence>
<comment type="function">
    <text evidence="7">Component of the eukaryotic translation initiation factor 3 (eIF-3) complex, which is involved in protein synthesis and, together with other initiation factors, stimulates binding of mRNA and methionyl-tRNAi to the 40S ribosome.</text>
</comment>
<keyword evidence="4 6" id="KW-0694">RNA-binding</keyword>
<organism evidence="9 10">
    <name type="scientific">Batrachochytrium salamandrivorans</name>
    <dbReference type="NCBI Taxonomy" id="1357716"/>
    <lineage>
        <taxon>Eukaryota</taxon>
        <taxon>Fungi</taxon>
        <taxon>Fungi incertae sedis</taxon>
        <taxon>Chytridiomycota</taxon>
        <taxon>Chytridiomycota incertae sedis</taxon>
        <taxon>Chytridiomycetes</taxon>
        <taxon>Rhizophydiales</taxon>
        <taxon>Rhizophydiales incertae sedis</taxon>
        <taxon>Batrachochytrium</taxon>
    </lineage>
</organism>
<dbReference type="InterPro" id="IPR015943">
    <property type="entry name" value="WD40/YVTN_repeat-like_dom_sf"/>
</dbReference>
<keyword evidence="2 6" id="KW-0963">Cytoplasm</keyword>
<dbReference type="Proteomes" id="UP001648503">
    <property type="component" value="Unassembled WGS sequence"/>
</dbReference>
<proteinExistence type="inferred from homology"/>
<dbReference type="CDD" id="cd12278">
    <property type="entry name" value="RRM_eIF3B"/>
    <property type="match status" value="1"/>
</dbReference>
<evidence type="ECO:0000256" key="7">
    <source>
        <dbReference type="PIRNR" id="PIRNR036424"/>
    </source>
</evidence>
<dbReference type="Gene3D" id="2.130.10.10">
    <property type="entry name" value="YVTN repeat-like/Quinoprotein amine dehydrogenase"/>
    <property type="match status" value="2"/>
</dbReference>
<comment type="subcellular location">
    <subcellularLocation>
        <location evidence="1 6 7">Cytoplasm</location>
    </subcellularLocation>
</comment>
<dbReference type="HAMAP" id="MF_03001">
    <property type="entry name" value="eIF3b"/>
    <property type="match status" value="1"/>
</dbReference>
<dbReference type="PANTHER" id="PTHR14068:SF0">
    <property type="entry name" value="EUKARYOTIC TRANSLATION INITIATION FACTOR 3 SUBUNIT B"/>
    <property type="match status" value="1"/>
</dbReference>
<dbReference type="SUPFAM" id="SSF69322">
    <property type="entry name" value="Tricorn protease domain 2"/>
    <property type="match status" value="1"/>
</dbReference>
<name>A0ABQ8FPD9_9FUNG</name>
<gene>
    <name evidence="6" type="primary">PRT1</name>
    <name evidence="9" type="ORF">BASA50_002362</name>
</gene>
<dbReference type="InterPro" id="IPR034363">
    <property type="entry name" value="eIF3B_RRM"/>
</dbReference>
<dbReference type="InterPro" id="IPR012677">
    <property type="entry name" value="Nucleotide-bd_a/b_plait_sf"/>
</dbReference>
<dbReference type="PIRSF" id="PIRSF036424">
    <property type="entry name" value="eIF3b"/>
    <property type="match status" value="1"/>
</dbReference>
<dbReference type="InterPro" id="IPR035979">
    <property type="entry name" value="RBD_domain_sf"/>
</dbReference>
<evidence type="ECO:0000256" key="4">
    <source>
        <dbReference type="ARBA" id="ARBA00022884"/>
    </source>
</evidence>
<dbReference type="PROSITE" id="PS50102">
    <property type="entry name" value="RRM"/>
    <property type="match status" value="1"/>
</dbReference>
<dbReference type="EMBL" id="JAFCIX010000040">
    <property type="protein sequence ID" value="KAH6600351.1"/>
    <property type="molecule type" value="Genomic_DNA"/>
</dbReference>
<evidence type="ECO:0000256" key="2">
    <source>
        <dbReference type="ARBA" id="ARBA00022490"/>
    </source>
</evidence>
<evidence type="ECO:0000259" key="8">
    <source>
        <dbReference type="PROSITE" id="PS50102"/>
    </source>
</evidence>
<evidence type="ECO:0000256" key="5">
    <source>
        <dbReference type="ARBA" id="ARBA00022917"/>
    </source>
</evidence>
<comment type="function">
    <text evidence="6">RNA-binding component of the eukaryotic translation initiation factor 3 (eIF-3) complex, which is involved in protein synthesis of a specialized repertoire of mRNAs and, together with other initiation factors, stimulates binding of mRNA and methionyl-tRNAi to the 40S ribosome. The eIF-3 complex specifically targets and initiates translation of a subset of mRNAs involved in cell proliferation.</text>
</comment>
<dbReference type="Gene3D" id="3.30.70.330">
    <property type="match status" value="1"/>
</dbReference>
<comment type="subunit">
    <text evidence="6 7">Component of the eukaryotic translation initiation factor 3 (eIF-3) complex.</text>
</comment>
<accession>A0ABQ8FPD9</accession>
<dbReference type="PANTHER" id="PTHR14068">
    <property type="entry name" value="EUKARYOTIC TRANSLATION INITIATION FACTOR 3 EIF3 -RELATED"/>
    <property type="match status" value="1"/>
</dbReference>
<dbReference type="InterPro" id="IPR000504">
    <property type="entry name" value="RRM_dom"/>
</dbReference>
<evidence type="ECO:0000313" key="10">
    <source>
        <dbReference type="Proteomes" id="UP001648503"/>
    </source>
</evidence>
<keyword evidence="3 6" id="KW-0396">Initiation factor</keyword>
<evidence type="ECO:0000313" key="9">
    <source>
        <dbReference type="EMBL" id="KAH6600351.1"/>
    </source>
</evidence>
<dbReference type="SUPFAM" id="SSF54928">
    <property type="entry name" value="RNA-binding domain, RBD"/>
    <property type="match status" value="1"/>
</dbReference>
<comment type="similarity">
    <text evidence="6 7">Belongs to the eIF-3 subunit B family.</text>
</comment>
<keyword evidence="5 6" id="KW-0648">Protein biosynthesis</keyword>
<comment type="caution">
    <text evidence="9">The sequence shown here is derived from an EMBL/GenBank/DDBJ whole genome shotgun (WGS) entry which is preliminary data.</text>
</comment>
<keyword evidence="10" id="KW-1185">Reference proteome</keyword>
<dbReference type="InterPro" id="IPR011400">
    <property type="entry name" value="EIF3B"/>
</dbReference>
<dbReference type="Pfam" id="PF08662">
    <property type="entry name" value="eIF2A"/>
    <property type="match status" value="1"/>
</dbReference>
<dbReference type="SMART" id="SM00360">
    <property type="entry name" value="RRM"/>
    <property type="match status" value="1"/>
</dbReference>